<evidence type="ECO:0000256" key="2">
    <source>
        <dbReference type="ARBA" id="ARBA00008926"/>
    </source>
</evidence>
<dbReference type="Gene3D" id="3.30.1610.10">
    <property type="entry name" value="Peptidase S59, nucleoporin"/>
    <property type="match status" value="1"/>
</dbReference>
<evidence type="ECO:0000313" key="11">
    <source>
        <dbReference type="Proteomes" id="UP001370490"/>
    </source>
</evidence>
<dbReference type="GO" id="GO:0017056">
    <property type="term" value="F:structural constituent of nuclear pore"/>
    <property type="evidence" value="ECO:0007669"/>
    <property type="project" value="InterPro"/>
</dbReference>
<sequence>MVKPTEKTTEIGALCDDKKYIKADSAKSHFLIQKSNGVHSLCDHSNEKVDPYIMLSDIEQDFVVRRHGCGSIRFFGELDVRQLDLESLIQFDNREVIVYMDNSKKPLIRQGLNKPIEITLPNIKCFDKRLDSKSN</sequence>
<dbReference type="InterPro" id="IPR007230">
    <property type="entry name" value="Nup98_auto-Pept-S59_dom"/>
</dbReference>
<reference evidence="10 11" key="1">
    <citation type="submission" date="2023-12" db="EMBL/GenBank/DDBJ databases">
        <title>A high-quality genome assembly for Dillenia turbinata (Dilleniales).</title>
        <authorList>
            <person name="Chanderbali A."/>
        </authorList>
    </citation>
    <scope>NUCLEOTIDE SEQUENCE [LARGE SCALE GENOMIC DNA]</scope>
    <source>
        <strain evidence="10">LSX21</strain>
        <tissue evidence="10">Leaf</tissue>
    </source>
</reference>
<name>A0AAN8Z3T9_9MAGN</name>
<dbReference type="GO" id="GO:0034398">
    <property type="term" value="P:telomere tethering at nuclear periphery"/>
    <property type="evidence" value="ECO:0007669"/>
    <property type="project" value="TreeGrafter"/>
</dbReference>
<dbReference type="PANTHER" id="PTHR23198">
    <property type="entry name" value="NUCLEOPORIN"/>
    <property type="match status" value="1"/>
</dbReference>
<evidence type="ECO:0000256" key="6">
    <source>
        <dbReference type="ARBA" id="ARBA00023010"/>
    </source>
</evidence>
<dbReference type="AlphaFoldDB" id="A0AAN8Z3T9"/>
<keyword evidence="11" id="KW-1185">Reference proteome</keyword>
<dbReference type="GO" id="GO:0006405">
    <property type="term" value="P:RNA export from nucleus"/>
    <property type="evidence" value="ECO:0007669"/>
    <property type="project" value="TreeGrafter"/>
</dbReference>
<dbReference type="GO" id="GO:0003723">
    <property type="term" value="F:RNA binding"/>
    <property type="evidence" value="ECO:0007669"/>
    <property type="project" value="TreeGrafter"/>
</dbReference>
<dbReference type="SUPFAM" id="SSF82215">
    <property type="entry name" value="C-terminal autoproteolytic domain of nucleoporin nup98"/>
    <property type="match status" value="1"/>
</dbReference>
<protein>
    <submittedName>
        <fullName evidence="10">Nuclear pore complex protein Nup98-Nup96-like, autopeptidase S59 domain</fullName>
    </submittedName>
</protein>
<dbReference type="InterPro" id="IPR036903">
    <property type="entry name" value="Nup98_auto-Pept-S59_dom_sf"/>
</dbReference>
<feature type="domain" description="Peptidase S59" evidence="9">
    <location>
        <begin position="36"/>
        <end position="135"/>
    </location>
</feature>
<dbReference type="PROSITE" id="PS51434">
    <property type="entry name" value="NUP_C"/>
    <property type="match status" value="1"/>
</dbReference>
<dbReference type="GO" id="GO:0000973">
    <property type="term" value="P:post-transcriptional tethering of RNA polymerase II gene DNA at nuclear periphery"/>
    <property type="evidence" value="ECO:0007669"/>
    <property type="project" value="TreeGrafter"/>
</dbReference>
<evidence type="ECO:0000313" key="10">
    <source>
        <dbReference type="EMBL" id="KAK6923657.1"/>
    </source>
</evidence>
<keyword evidence="8" id="KW-0539">Nucleus</keyword>
<comment type="caution">
    <text evidence="10">The sequence shown here is derived from an EMBL/GenBank/DDBJ whole genome shotgun (WGS) entry which is preliminary data.</text>
</comment>
<evidence type="ECO:0000256" key="4">
    <source>
        <dbReference type="ARBA" id="ARBA00022816"/>
    </source>
</evidence>
<dbReference type="InterPro" id="IPR037665">
    <property type="entry name" value="Nucleoporin_S59-like"/>
</dbReference>
<comment type="similarity">
    <text evidence="2">Belongs to the nucleoporin GLFG family.</text>
</comment>
<dbReference type="GO" id="GO:0008139">
    <property type="term" value="F:nuclear localization sequence binding"/>
    <property type="evidence" value="ECO:0007669"/>
    <property type="project" value="TreeGrafter"/>
</dbReference>
<keyword evidence="5" id="KW-0653">Protein transport</keyword>
<evidence type="ECO:0000256" key="7">
    <source>
        <dbReference type="ARBA" id="ARBA00023132"/>
    </source>
</evidence>
<dbReference type="EMBL" id="JBAMMX010000017">
    <property type="protein sequence ID" value="KAK6923657.1"/>
    <property type="molecule type" value="Genomic_DNA"/>
</dbReference>
<evidence type="ECO:0000256" key="5">
    <source>
        <dbReference type="ARBA" id="ARBA00022927"/>
    </source>
</evidence>
<dbReference type="Pfam" id="PF04096">
    <property type="entry name" value="Nucleoporin2"/>
    <property type="match status" value="1"/>
</dbReference>
<dbReference type="GO" id="GO:0051028">
    <property type="term" value="P:mRNA transport"/>
    <property type="evidence" value="ECO:0007669"/>
    <property type="project" value="UniProtKB-KW"/>
</dbReference>
<comment type="subcellular location">
    <subcellularLocation>
        <location evidence="1">Nucleus</location>
        <location evidence="1">Nuclear pore complex</location>
    </subcellularLocation>
</comment>
<evidence type="ECO:0000256" key="3">
    <source>
        <dbReference type="ARBA" id="ARBA00022448"/>
    </source>
</evidence>
<keyword evidence="4" id="KW-0509">mRNA transport</keyword>
<accession>A0AAN8Z3T9</accession>
<dbReference type="GO" id="GO:0006606">
    <property type="term" value="P:protein import into nucleus"/>
    <property type="evidence" value="ECO:0007669"/>
    <property type="project" value="TreeGrafter"/>
</dbReference>
<keyword evidence="3" id="KW-0813">Transport</keyword>
<gene>
    <name evidence="10" type="ORF">RJ641_009857</name>
</gene>
<keyword evidence="6" id="KW-0811">Translocation</keyword>
<dbReference type="PANTHER" id="PTHR23198:SF6">
    <property type="entry name" value="NUCLEAR PORE COMPLEX PROTEIN NUP98-NUP96"/>
    <property type="match status" value="1"/>
</dbReference>
<keyword evidence="7" id="KW-0906">Nuclear pore complex</keyword>
<dbReference type="Proteomes" id="UP001370490">
    <property type="component" value="Unassembled WGS sequence"/>
</dbReference>
<proteinExistence type="inferred from homology"/>
<dbReference type="GO" id="GO:0044614">
    <property type="term" value="C:nuclear pore cytoplasmic filaments"/>
    <property type="evidence" value="ECO:0007669"/>
    <property type="project" value="TreeGrafter"/>
</dbReference>
<evidence type="ECO:0000256" key="1">
    <source>
        <dbReference type="ARBA" id="ARBA00004567"/>
    </source>
</evidence>
<organism evidence="10 11">
    <name type="scientific">Dillenia turbinata</name>
    <dbReference type="NCBI Taxonomy" id="194707"/>
    <lineage>
        <taxon>Eukaryota</taxon>
        <taxon>Viridiplantae</taxon>
        <taxon>Streptophyta</taxon>
        <taxon>Embryophyta</taxon>
        <taxon>Tracheophyta</taxon>
        <taxon>Spermatophyta</taxon>
        <taxon>Magnoliopsida</taxon>
        <taxon>eudicotyledons</taxon>
        <taxon>Gunneridae</taxon>
        <taxon>Pentapetalae</taxon>
        <taxon>Dilleniales</taxon>
        <taxon>Dilleniaceae</taxon>
        <taxon>Dillenia</taxon>
    </lineage>
</organism>
<evidence type="ECO:0000256" key="8">
    <source>
        <dbReference type="ARBA" id="ARBA00023242"/>
    </source>
</evidence>
<evidence type="ECO:0000259" key="9">
    <source>
        <dbReference type="PROSITE" id="PS51434"/>
    </source>
</evidence>